<evidence type="ECO:0000259" key="1">
    <source>
        <dbReference type="PROSITE" id="PS50181"/>
    </source>
</evidence>
<dbReference type="Proteomes" id="UP000736335">
    <property type="component" value="Unassembled WGS sequence"/>
</dbReference>
<evidence type="ECO:0000313" key="3">
    <source>
        <dbReference type="Proteomes" id="UP000736335"/>
    </source>
</evidence>
<proteinExistence type="predicted"/>
<reference evidence="2" key="2">
    <citation type="submission" date="2020-11" db="EMBL/GenBank/DDBJ databases">
        <authorList>
            <consortium name="DOE Joint Genome Institute"/>
            <person name="Kuo A."/>
            <person name="Miyauchi S."/>
            <person name="Kiss E."/>
            <person name="Drula E."/>
            <person name="Kohler A."/>
            <person name="Sanchez-Garcia M."/>
            <person name="Andreopoulos B."/>
            <person name="Barry K.W."/>
            <person name="Bonito G."/>
            <person name="Buee M."/>
            <person name="Carver A."/>
            <person name="Chen C."/>
            <person name="Cichocki N."/>
            <person name="Clum A."/>
            <person name="Culley D."/>
            <person name="Crous P.W."/>
            <person name="Fauchery L."/>
            <person name="Girlanda M."/>
            <person name="Hayes R."/>
            <person name="Keri Z."/>
            <person name="Labutti K."/>
            <person name="Lipzen A."/>
            <person name="Lombard V."/>
            <person name="Magnuson J."/>
            <person name="Maillard F."/>
            <person name="Morin E."/>
            <person name="Murat C."/>
            <person name="Nolan M."/>
            <person name="Ohm R."/>
            <person name="Pangilinan J."/>
            <person name="Pereira M."/>
            <person name="Perotto S."/>
            <person name="Peter M."/>
            <person name="Riley R."/>
            <person name="Sitrit Y."/>
            <person name="Stielow B."/>
            <person name="Szollosi G."/>
            <person name="Zifcakova L."/>
            <person name="Stursova M."/>
            <person name="Spatafora J.W."/>
            <person name="Tedersoo L."/>
            <person name="Vaario L.-M."/>
            <person name="Yamada A."/>
            <person name="Yan M."/>
            <person name="Wang P."/>
            <person name="Xu J."/>
            <person name="Bruns T."/>
            <person name="Baldrian P."/>
            <person name="Vilgalys R."/>
            <person name="Henrissat B."/>
            <person name="Grigoriev I.V."/>
            <person name="Hibbett D."/>
            <person name="Nagy L.G."/>
            <person name="Martin F.M."/>
        </authorList>
    </citation>
    <scope>NUCLEOTIDE SEQUENCE</scope>
    <source>
        <strain evidence="2">UH-Tt-Lm1</strain>
    </source>
</reference>
<dbReference type="OrthoDB" id="3256413at2759"/>
<dbReference type="PROSITE" id="PS50181">
    <property type="entry name" value="FBOX"/>
    <property type="match status" value="1"/>
</dbReference>
<accession>A0A9P6HA56</accession>
<sequence>MSQINLTSLPVELFEKILEDLEISDILRLKLLDRQAYQVICCSENIKYRVELFLAGFEDGNHYNLAKRQQFLRTYQSNWDSLVPQKTTNIPILHHRIYELAGGIYGFVPDSTPNSVRFYRLPSVSRGIEMEEWSVQDLDFPIDDFTMEEAYDLLTVFIYKTGHVKVHLLKLSDGKPHPRARKPLLEYEIPLNHTVHGWELEAVIWENKLGCLFTSTSANESVDALVVWDWTTGDLIRVLPQCGNHSFTFLNGNTVVAGRSTEDKRPSLAFIDLGSDGNPLISSRTLVFPNAERGVLWSLRLNLGIPIRHGPELKLRVPFVVNHSQQILFITAIFTDSSSRSLAVPLWVLWSLAQAKTPLVEWKDSEYYSVPVVPGHPHRACFTMGSRFVAFIEPELPFAADSDTAIALVYDLSPRRLMRVGWDSSMPHCEGIPGTWNTVMPTDDDGGFYRAIRLPGNLPSDVLLTEDSLVVIKRGFYHGSEPFLTVFSF</sequence>
<evidence type="ECO:0000313" key="2">
    <source>
        <dbReference type="EMBL" id="KAF9782377.1"/>
    </source>
</evidence>
<feature type="domain" description="F-box" evidence="1">
    <location>
        <begin position="3"/>
        <end position="40"/>
    </location>
</feature>
<reference evidence="2" key="1">
    <citation type="journal article" date="2020" name="Nat. Commun.">
        <title>Large-scale genome sequencing of mycorrhizal fungi provides insights into the early evolution of symbiotic traits.</title>
        <authorList>
            <person name="Miyauchi S."/>
            <person name="Kiss E."/>
            <person name="Kuo A."/>
            <person name="Drula E."/>
            <person name="Kohler A."/>
            <person name="Sanchez-Garcia M."/>
            <person name="Morin E."/>
            <person name="Andreopoulos B."/>
            <person name="Barry K.W."/>
            <person name="Bonito G."/>
            <person name="Buee M."/>
            <person name="Carver A."/>
            <person name="Chen C."/>
            <person name="Cichocki N."/>
            <person name="Clum A."/>
            <person name="Culley D."/>
            <person name="Crous P.W."/>
            <person name="Fauchery L."/>
            <person name="Girlanda M."/>
            <person name="Hayes R.D."/>
            <person name="Keri Z."/>
            <person name="LaButti K."/>
            <person name="Lipzen A."/>
            <person name="Lombard V."/>
            <person name="Magnuson J."/>
            <person name="Maillard F."/>
            <person name="Murat C."/>
            <person name="Nolan M."/>
            <person name="Ohm R.A."/>
            <person name="Pangilinan J."/>
            <person name="Pereira M.F."/>
            <person name="Perotto S."/>
            <person name="Peter M."/>
            <person name="Pfister S."/>
            <person name="Riley R."/>
            <person name="Sitrit Y."/>
            <person name="Stielow J.B."/>
            <person name="Szollosi G."/>
            <person name="Zifcakova L."/>
            <person name="Stursova M."/>
            <person name="Spatafora J.W."/>
            <person name="Tedersoo L."/>
            <person name="Vaario L.M."/>
            <person name="Yamada A."/>
            <person name="Yan M."/>
            <person name="Wang P."/>
            <person name="Xu J."/>
            <person name="Bruns T."/>
            <person name="Baldrian P."/>
            <person name="Vilgalys R."/>
            <person name="Dunand C."/>
            <person name="Henrissat B."/>
            <person name="Grigoriev I.V."/>
            <person name="Hibbett D."/>
            <person name="Nagy L.G."/>
            <person name="Martin F.M."/>
        </authorList>
    </citation>
    <scope>NUCLEOTIDE SEQUENCE</scope>
    <source>
        <strain evidence="2">UH-Tt-Lm1</strain>
    </source>
</reference>
<keyword evidence="3" id="KW-1185">Reference proteome</keyword>
<dbReference type="InterPro" id="IPR001810">
    <property type="entry name" value="F-box_dom"/>
</dbReference>
<protein>
    <recommendedName>
        <fullName evidence="1">F-box domain-containing protein</fullName>
    </recommendedName>
</protein>
<dbReference type="AlphaFoldDB" id="A0A9P6HA56"/>
<organism evidence="2 3">
    <name type="scientific">Thelephora terrestris</name>
    <dbReference type="NCBI Taxonomy" id="56493"/>
    <lineage>
        <taxon>Eukaryota</taxon>
        <taxon>Fungi</taxon>
        <taxon>Dikarya</taxon>
        <taxon>Basidiomycota</taxon>
        <taxon>Agaricomycotina</taxon>
        <taxon>Agaricomycetes</taxon>
        <taxon>Thelephorales</taxon>
        <taxon>Thelephoraceae</taxon>
        <taxon>Thelephora</taxon>
    </lineage>
</organism>
<name>A0A9P6HA56_9AGAM</name>
<gene>
    <name evidence="2" type="ORF">BJ322DRAFT_1075875</name>
</gene>
<comment type="caution">
    <text evidence="2">The sequence shown here is derived from an EMBL/GenBank/DDBJ whole genome shotgun (WGS) entry which is preliminary data.</text>
</comment>
<dbReference type="EMBL" id="WIUZ02000012">
    <property type="protein sequence ID" value="KAF9782377.1"/>
    <property type="molecule type" value="Genomic_DNA"/>
</dbReference>